<organism evidence="3 4">
    <name type="scientific">Rhizomicrobium palustre</name>
    <dbReference type="NCBI Taxonomy" id="189966"/>
    <lineage>
        <taxon>Bacteria</taxon>
        <taxon>Pseudomonadati</taxon>
        <taxon>Pseudomonadota</taxon>
        <taxon>Alphaproteobacteria</taxon>
        <taxon>Micropepsales</taxon>
        <taxon>Micropepsaceae</taxon>
        <taxon>Rhizomicrobium</taxon>
    </lineage>
</organism>
<gene>
    <name evidence="3" type="ORF">FHS83_000260</name>
</gene>
<keyword evidence="4" id="KW-1185">Reference proteome</keyword>
<proteinExistence type="inferred from homology"/>
<feature type="region of interest" description="Disordered" evidence="2">
    <location>
        <begin position="1"/>
        <end position="57"/>
    </location>
</feature>
<reference evidence="3 4" key="1">
    <citation type="submission" date="2020-03" db="EMBL/GenBank/DDBJ databases">
        <title>Genomic Encyclopedia of Type Strains, Phase IV (KMG-IV): sequencing the most valuable type-strain genomes for metagenomic binning, comparative biology and taxonomic classification.</title>
        <authorList>
            <person name="Goeker M."/>
        </authorList>
    </citation>
    <scope>NUCLEOTIDE SEQUENCE [LARGE SCALE GENOMIC DNA]</scope>
    <source>
        <strain evidence="3 4">DSM 19867</strain>
    </source>
</reference>
<evidence type="ECO:0000313" key="4">
    <source>
        <dbReference type="Proteomes" id="UP000570514"/>
    </source>
</evidence>
<feature type="compositionally biased region" description="Pro residues" evidence="2">
    <location>
        <begin position="16"/>
        <end position="33"/>
    </location>
</feature>
<evidence type="ECO:0000256" key="1">
    <source>
        <dbReference type="ARBA" id="ARBA00044755"/>
    </source>
</evidence>
<dbReference type="RefSeq" id="WP_167080089.1">
    <property type="nucleotide sequence ID" value="NZ_BAAADC010000001.1"/>
</dbReference>
<evidence type="ECO:0000256" key="2">
    <source>
        <dbReference type="SAM" id="MobiDB-lite"/>
    </source>
</evidence>
<comment type="caution">
    <text evidence="3">The sequence shown here is derived from an EMBL/GenBank/DDBJ whole genome shotgun (WGS) entry which is preliminary data.</text>
</comment>
<dbReference type="PANTHER" id="PTHR35024">
    <property type="entry name" value="HYPOTHETICAL CYTOSOLIC PROTEIN"/>
    <property type="match status" value="1"/>
</dbReference>
<dbReference type="Proteomes" id="UP000570514">
    <property type="component" value="Unassembled WGS sequence"/>
</dbReference>
<dbReference type="InterPro" id="IPR007607">
    <property type="entry name" value="BacA/B"/>
</dbReference>
<dbReference type="PANTHER" id="PTHR35024:SF4">
    <property type="entry name" value="POLYMER-FORMING CYTOSKELETAL PROTEIN"/>
    <property type="match status" value="1"/>
</dbReference>
<dbReference type="Pfam" id="PF04519">
    <property type="entry name" value="Bactofilin"/>
    <property type="match status" value="1"/>
</dbReference>
<dbReference type="AlphaFoldDB" id="A0A846MV12"/>
<protein>
    <submittedName>
        <fullName evidence="3">Cytoskeletal protein CcmA (Bactofilin family)</fullName>
    </submittedName>
</protein>
<comment type="similarity">
    <text evidence="1">Belongs to the bactofilin family.</text>
</comment>
<evidence type="ECO:0000313" key="3">
    <source>
        <dbReference type="EMBL" id="NIK86942.1"/>
    </source>
</evidence>
<name>A0A846MV12_9PROT</name>
<accession>A0A846MV12</accession>
<dbReference type="EMBL" id="JAASRM010000001">
    <property type="protein sequence ID" value="NIK86942.1"/>
    <property type="molecule type" value="Genomic_DNA"/>
</dbReference>
<sequence length="170" mass="17859">MSSMFTRNDPPKPDVKPPAPAPEIKQPEPPPAPDSVRRAQVAAAQPLTPPSQMSGKGVSVISRALRITGQLESSEDIEILGEVEGDVRAATVRVGTGAKVRGTVSGEEVELAGSVEGKIEARKVVLTNTAHMAGDIIHQDVAIQSGAYINGHLKPEYGKGNVQQLKAKAE</sequence>